<name>A0A024GUW3_9STRA</name>
<evidence type="ECO:0000313" key="2">
    <source>
        <dbReference type="Proteomes" id="UP000053237"/>
    </source>
</evidence>
<evidence type="ECO:0000313" key="1">
    <source>
        <dbReference type="EMBL" id="CCI50781.1"/>
    </source>
</evidence>
<gene>
    <name evidence="1" type="ORF">BN9_130360</name>
</gene>
<comment type="caution">
    <text evidence="1">The sequence shown here is derived from an EMBL/GenBank/DDBJ whole genome shotgun (WGS) entry which is preliminary data.</text>
</comment>
<proteinExistence type="predicted"/>
<organism evidence="1 2">
    <name type="scientific">Albugo candida</name>
    <dbReference type="NCBI Taxonomy" id="65357"/>
    <lineage>
        <taxon>Eukaryota</taxon>
        <taxon>Sar</taxon>
        <taxon>Stramenopiles</taxon>
        <taxon>Oomycota</taxon>
        <taxon>Peronosporomycetes</taxon>
        <taxon>Albuginales</taxon>
        <taxon>Albuginaceae</taxon>
        <taxon>Albugo</taxon>
    </lineage>
</organism>
<dbReference type="OrthoDB" id="251770at2759"/>
<accession>A0A024GUW3</accession>
<keyword evidence="2" id="KW-1185">Reference proteome</keyword>
<dbReference type="InParanoid" id="A0A024GUW3"/>
<reference evidence="1 2" key="1">
    <citation type="submission" date="2012-05" db="EMBL/GenBank/DDBJ databases">
        <title>Recombination and specialization in a pathogen metapopulation.</title>
        <authorList>
            <person name="Gardiner A."/>
            <person name="Kemen E."/>
            <person name="Schultz-Larsen T."/>
            <person name="MacLean D."/>
            <person name="Van Oosterhout C."/>
            <person name="Jones J.D.G."/>
        </authorList>
    </citation>
    <scope>NUCLEOTIDE SEQUENCE [LARGE SCALE GENOMIC DNA]</scope>
    <source>
        <strain evidence="1 2">Ac Nc2</strain>
    </source>
</reference>
<dbReference type="EMBL" id="CAIX01001129">
    <property type="protein sequence ID" value="CCI50781.1"/>
    <property type="molecule type" value="Genomic_DNA"/>
</dbReference>
<dbReference type="AlphaFoldDB" id="A0A024GUW3"/>
<dbReference type="Proteomes" id="UP000053237">
    <property type="component" value="Unassembled WGS sequence"/>
</dbReference>
<protein>
    <submittedName>
        <fullName evidence="1">Uncharacterized protein</fullName>
    </submittedName>
</protein>
<sequence length="267" mass="30916">MRHSDEVNDFLKPRIRLLEGLSDPIRRRPSYSSCEVKRGSECTCLVSYFVQRNLIAVSERIGFVRGTLLASISSSGYAFAICNAKALTHFLFSPYDIRLRSERGVFHKAFQRGHRFELQRTRLNTLGIYNNCFGDTRRQHLLWKEPLRDLADTIWTSVKFTRFRNWDEVQPSGKQHKAVYDANLEVGKTNLVIAQAPLVSGMRQLYRIRFRSFIFRGSMTPSKQIERICYVPSLSDVCVGMLLMAAYALEKVYKPSQLYSKLDQPRD</sequence>